<protein>
    <submittedName>
        <fullName evidence="1">UPF0246 protein</fullName>
    </submittedName>
</protein>
<sequence length="300" mass="32886">IRSHPRPRRLRPRRRATRWHPHRLRRRLIRSHPHRRLRCLRPERDRPDSLCGVIVLLPPSETKRLGGDGPPLRLQSLSSAELGPLRAELLDELVELAADRPACRRALGLSASQDAEIDRNSQLRVAPTLPAISRYTGVLYDALDVGSLSGAAASRARARLAVGSALFGLLRADDLVPAYRLSATSKLPGRPSLATRWRPLLEPVLARWAADDLVVDLRSGSYAALGRLPNAVRVDVVAEHPDGRRSVVTHFNKAHKGRLARALASSRAEPADASAVAAVARRAGMRVERRGDELTVVVAA</sequence>
<dbReference type="Proteomes" id="UP000069773">
    <property type="component" value="Unassembled WGS sequence"/>
</dbReference>
<accession>A0ABQ0KNP9</accession>
<comment type="caution">
    <text evidence="1">The sequence shown here is derived from an EMBL/GenBank/DDBJ whole genome shotgun (WGS) entry which is preliminary data.</text>
</comment>
<keyword evidence="2" id="KW-1185">Reference proteome</keyword>
<dbReference type="PANTHER" id="PTHR30283">
    <property type="entry name" value="PEROXIDE STRESS RESPONSE PROTEIN YAAA"/>
    <property type="match status" value="1"/>
</dbReference>
<gene>
    <name evidence="1" type="ORF">RMCN_3731</name>
</gene>
<name>A0ABQ0KNP9_MYCNV</name>
<dbReference type="EMBL" id="BCTA01000047">
    <property type="protein sequence ID" value="GAT10598.1"/>
    <property type="molecule type" value="Genomic_DNA"/>
</dbReference>
<evidence type="ECO:0000313" key="1">
    <source>
        <dbReference type="EMBL" id="GAT10598.1"/>
    </source>
</evidence>
<feature type="non-terminal residue" evidence="1">
    <location>
        <position position="1"/>
    </location>
</feature>
<dbReference type="NCBIfam" id="NF002544">
    <property type="entry name" value="PRK02101.2-1"/>
    <property type="match status" value="1"/>
</dbReference>
<proteinExistence type="predicted"/>
<dbReference type="InterPro" id="IPR005583">
    <property type="entry name" value="YaaA"/>
</dbReference>
<dbReference type="PANTHER" id="PTHR30283:SF4">
    <property type="entry name" value="PEROXIDE STRESS RESISTANCE PROTEIN YAAA"/>
    <property type="match status" value="1"/>
</dbReference>
<evidence type="ECO:0000313" key="2">
    <source>
        <dbReference type="Proteomes" id="UP000069773"/>
    </source>
</evidence>
<dbReference type="Pfam" id="PF03883">
    <property type="entry name" value="H2O2_YaaD"/>
    <property type="match status" value="1"/>
</dbReference>
<reference evidence="1 2" key="1">
    <citation type="journal article" date="2016" name="Genome Announc.">
        <title>Draft Genome Sequences of Five Rapidly Growing Mycobacterium Species, M. thermoresistibile, M. fortuitum subsp. acetamidolyticum, M. canariasense, M. brisbanense, and M. novocastrense.</title>
        <authorList>
            <person name="Katahira K."/>
            <person name="Ogura Y."/>
            <person name="Gotoh Y."/>
            <person name="Hayashi T."/>
        </authorList>
    </citation>
    <scope>NUCLEOTIDE SEQUENCE [LARGE SCALE GENOMIC DNA]</scope>
    <source>
        <strain evidence="1 2">JCM18114</strain>
    </source>
</reference>
<organism evidence="1 2">
    <name type="scientific">Mycolicibacterium novocastrense</name>
    <name type="common">Mycobacterium novocastrense</name>
    <dbReference type="NCBI Taxonomy" id="59813"/>
    <lineage>
        <taxon>Bacteria</taxon>
        <taxon>Bacillati</taxon>
        <taxon>Actinomycetota</taxon>
        <taxon>Actinomycetes</taxon>
        <taxon>Mycobacteriales</taxon>
        <taxon>Mycobacteriaceae</taxon>
        <taxon>Mycolicibacterium</taxon>
    </lineage>
</organism>